<evidence type="ECO:0000313" key="3">
    <source>
        <dbReference type="EMBL" id="MFC7060558.1"/>
    </source>
</evidence>
<keyword evidence="4" id="KW-1185">Reference proteome</keyword>
<dbReference type="RefSeq" id="WP_204706614.1">
    <property type="nucleotide sequence ID" value="NZ_JBHSZV010000004.1"/>
</dbReference>
<name>A0ABW2EE19_9BACI</name>
<keyword evidence="1" id="KW-0413">Isomerase</keyword>
<protein>
    <submittedName>
        <fullName evidence="3">Methylmalonyl-CoA mutase</fullName>
    </submittedName>
</protein>
<dbReference type="Proteomes" id="UP001596410">
    <property type="component" value="Unassembled WGS sequence"/>
</dbReference>
<proteinExistence type="predicted"/>
<dbReference type="EMBL" id="JBHSZV010000004">
    <property type="protein sequence ID" value="MFC7060558.1"/>
    <property type="molecule type" value="Genomic_DNA"/>
</dbReference>
<gene>
    <name evidence="3" type="ORF">ACFQIC_01555</name>
</gene>
<reference evidence="4" key="1">
    <citation type="journal article" date="2019" name="Int. J. Syst. Evol. Microbiol.">
        <title>The Global Catalogue of Microorganisms (GCM) 10K type strain sequencing project: providing services to taxonomists for standard genome sequencing and annotation.</title>
        <authorList>
            <consortium name="The Broad Institute Genomics Platform"/>
            <consortium name="The Broad Institute Genome Sequencing Center for Infectious Disease"/>
            <person name="Wu L."/>
            <person name="Ma J."/>
        </authorList>
    </citation>
    <scope>NUCLEOTIDE SEQUENCE [LARGE SCALE GENOMIC DNA]</scope>
    <source>
        <strain evidence="4">CGMCC 4.1621</strain>
    </source>
</reference>
<evidence type="ECO:0000313" key="4">
    <source>
        <dbReference type="Proteomes" id="UP001596410"/>
    </source>
</evidence>
<dbReference type="PANTHER" id="PTHR48101">
    <property type="entry name" value="METHYLMALONYL-COA MUTASE, MITOCHONDRIAL-RELATED"/>
    <property type="match status" value="1"/>
</dbReference>
<accession>A0ABW2EE19</accession>
<dbReference type="NCBIfam" id="TIGR00641">
    <property type="entry name" value="acid_CoA_mut_N"/>
    <property type="match status" value="1"/>
</dbReference>
<dbReference type="PANTHER" id="PTHR48101:SF1">
    <property type="entry name" value="METHYLMALONYL-COA MUTASE, LARGE SUBUNIT"/>
    <property type="match status" value="1"/>
</dbReference>
<sequence length="551" mass="62059">MSDSYKNQSRKEKWESDVEKVVQKFPERKEKFHTSSDIEVENLYTPNHNSQTYEEGLGYPGQFPYTRGIQPTMYRSRYWTMRQYAGFGSASETNERFRYLLKQGQTGLSVAFDLPTQIGYDSDDPMAEGEVGKVGVAIDSLKDMELLFDQIPLHEVSTSMTINAPASILLAMYIAVGEKQGVEPGQLTGTIQNDILKEYIARGTYIYPPKPSMRLITDIFAYCQKNLPKFNTISISGYHIREAGSTAVQEVAFTIANGVAYVEAAIEAGLEVDKFAPRLAFFFNAHNQFFEEAAKYRAARRIWAKIMKDHFKAKDQRSWKMRFHTQTGGSTLTAQQPDNNIVRVTMQALAAVMGGTQSLHTNSKDEALALPTEDSARIALRTQQIIAQESGVADTVDPLGGSYYVEALTDKIEEQVNDYLNRIEKMGGAVQAVEEGYMQREIHQAAYDAQKRMESKEEIIVGLNEYKLEEEINPDLLRVDEQLEAGQIERTQQIRSARNQKNVDKCLQGLKQAAMSNENVMPYIVEAVKAYATVGEIANVLRNEFGEYSGM</sequence>
<dbReference type="Gene3D" id="3.20.20.240">
    <property type="entry name" value="Methylmalonyl-CoA mutase"/>
    <property type="match status" value="1"/>
</dbReference>
<dbReference type="InterPro" id="IPR006099">
    <property type="entry name" value="MeMalonylCoA_mutase_a/b_cat"/>
</dbReference>
<dbReference type="InterPro" id="IPR006098">
    <property type="entry name" value="MMCoA_mutase_a_cat"/>
</dbReference>
<organism evidence="3 4">
    <name type="scientific">Halobacillus seohaensis</name>
    <dbReference type="NCBI Taxonomy" id="447421"/>
    <lineage>
        <taxon>Bacteria</taxon>
        <taxon>Bacillati</taxon>
        <taxon>Bacillota</taxon>
        <taxon>Bacilli</taxon>
        <taxon>Bacillales</taxon>
        <taxon>Bacillaceae</taxon>
        <taxon>Halobacillus</taxon>
    </lineage>
</organism>
<dbReference type="InterPro" id="IPR016176">
    <property type="entry name" value="Cbl-dep_enz_cat"/>
</dbReference>
<feature type="domain" description="Methylmalonyl-CoA mutase alpha/beta chain catalytic" evidence="2">
    <location>
        <begin position="34"/>
        <end position="547"/>
    </location>
</feature>
<dbReference type="SUPFAM" id="SSF51703">
    <property type="entry name" value="Cobalamin (vitamin B12)-dependent enzymes"/>
    <property type="match status" value="1"/>
</dbReference>
<evidence type="ECO:0000256" key="1">
    <source>
        <dbReference type="ARBA" id="ARBA00023235"/>
    </source>
</evidence>
<comment type="caution">
    <text evidence="3">The sequence shown here is derived from an EMBL/GenBank/DDBJ whole genome shotgun (WGS) entry which is preliminary data.</text>
</comment>
<evidence type="ECO:0000259" key="2">
    <source>
        <dbReference type="Pfam" id="PF01642"/>
    </source>
</evidence>
<dbReference type="CDD" id="cd03680">
    <property type="entry name" value="MM_CoA_mutase_ICM_like"/>
    <property type="match status" value="1"/>
</dbReference>
<dbReference type="Pfam" id="PF01642">
    <property type="entry name" value="MM_CoA_mutase"/>
    <property type="match status" value="1"/>
</dbReference>